<name>A0ABS3UZY3_9ACTN</name>
<sequence>MTPTSITAAEAYRDTQFRTAALGRVSRLFGRLPVDRRGAAAAPLVGVPAAALPFGVVR</sequence>
<proteinExistence type="predicted"/>
<dbReference type="Proteomes" id="UP000679690">
    <property type="component" value="Unassembled WGS sequence"/>
</dbReference>
<evidence type="ECO:0000313" key="2">
    <source>
        <dbReference type="Proteomes" id="UP000679690"/>
    </source>
</evidence>
<dbReference type="EMBL" id="JAGFNS010000054">
    <property type="protein sequence ID" value="MBO3744139.1"/>
    <property type="molecule type" value="Genomic_DNA"/>
</dbReference>
<keyword evidence="2" id="KW-1185">Reference proteome</keyword>
<organism evidence="1 2">
    <name type="scientific">Actinoplanes flavus</name>
    <dbReference type="NCBI Taxonomy" id="2820290"/>
    <lineage>
        <taxon>Bacteria</taxon>
        <taxon>Bacillati</taxon>
        <taxon>Actinomycetota</taxon>
        <taxon>Actinomycetes</taxon>
        <taxon>Micromonosporales</taxon>
        <taxon>Micromonosporaceae</taxon>
        <taxon>Actinoplanes</taxon>
    </lineage>
</organism>
<reference evidence="1 2" key="1">
    <citation type="submission" date="2021-03" db="EMBL/GenBank/DDBJ databases">
        <title>Actinoplanes flavus sp. nov., a novel actinomycete isolated from Coconut Palm rhizosphere soil.</title>
        <authorList>
            <person name="Luo X."/>
        </authorList>
    </citation>
    <scope>NUCLEOTIDE SEQUENCE [LARGE SCALE GENOMIC DNA]</scope>
    <source>
        <strain evidence="1 2">NEAU-H7</strain>
    </source>
</reference>
<comment type="caution">
    <text evidence="1">The sequence shown here is derived from an EMBL/GenBank/DDBJ whole genome shotgun (WGS) entry which is preliminary data.</text>
</comment>
<protein>
    <submittedName>
        <fullName evidence="1">Uncharacterized protein</fullName>
    </submittedName>
</protein>
<gene>
    <name evidence="1" type="ORF">J5X75_42275</name>
</gene>
<dbReference type="RefSeq" id="WP_208473374.1">
    <property type="nucleotide sequence ID" value="NZ_JAGFNS010000054.1"/>
</dbReference>
<accession>A0ABS3UZY3</accession>
<evidence type="ECO:0000313" key="1">
    <source>
        <dbReference type="EMBL" id="MBO3744139.1"/>
    </source>
</evidence>